<dbReference type="Proteomes" id="UP001308656">
    <property type="component" value="Unassembled WGS sequence"/>
</dbReference>
<accession>A0ABU6BA23</accession>
<dbReference type="RefSeq" id="WP_324738225.1">
    <property type="nucleotide sequence ID" value="NZ_JAYKTO010000002.1"/>
</dbReference>
<dbReference type="InterPro" id="IPR012865">
    <property type="entry name" value="DUF1642"/>
</dbReference>
<evidence type="ECO:0000313" key="2">
    <source>
        <dbReference type="Proteomes" id="UP001308656"/>
    </source>
</evidence>
<evidence type="ECO:0000313" key="1">
    <source>
        <dbReference type="EMBL" id="MEB3520614.1"/>
    </source>
</evidence>
<protein>
    <submittedName>
        <fullName evidence="1">DUF1642 domain-containing protein</fullName>
    </submittedName>
</protein>
<dbReference type="EMBL" id="JAYKTO010000002">
    <property type="protein sequence ID" value="MEB3520614.1"/>
    <property type="molecule type" value="Genomic_DNA"/>
</dbReference>
<proteinExistence type="predicted"/>
<sequence>MNKRELIEHINNTLFDNLKDTLFTEPTLSITESAKDNKVTIAFETEQGGLLVGGMLKKFEKVTIPWFIANWIALAKKEGYNIRGAIEQAPRGDIEDWLELENVDIFAEAWVNGYHVDKEKMYLVNMKGIDKTSYLNHDILKQTWFFSIEHDGFTVRTHHTRKDLEEAGFGDVFDSPLFEVEEVEE</sequence>
<dbReference type="Pfam" id="PF07852">
    <property type="entry name" value="DUF1642"/>
    <property type="match status" value="1"/>
</dbReference>
<keyword evidence="2" id="KW-1185">Reference proteome</keyword>
<gene>
    <name evidence="1" type="ORF">SM122_08655</name>
</gene>
<comment type="caution">
    <text evidence="1">The sequence shown here is derived from an EMBL/GenBank/DDBJ whole genome shotgun (WGS) entry which is preliminary data.</text>
</comment>
<organism evidence="1 2">
    <name type="scientific">Streptococcus gingivalis</name>
    <dbReference type="NCBI Taxonomy" id="3111861"/>
    <lineage>
        <taxon>Bacteria</taxon>
        <taxon>Bacillati</taxon>
        <taxon>Bacillota</taxon>
        <taxon>Bacilli</taxon>
        <taxon>Lactobacillales</taxon>
        <taxon>Streptococcaceae</taxon>
        <taxon>Streptococcus</taxon>
    </lineage>
</organism>
<name>A0ABU6BA23_9STRE</name>
<reference evidence="1 2" key="1">
    <citation type="submission" date="2024-01" db="EMBL/GenBank/DDBJ databases">
        <title>Description of Streptococcus dentalis sp. nov., Streptococcus gingivalis sp. nov., Streptococcus lingualis sp. nov. isolated from human oral cavity.</title>
        <authorList>
            <person name="Choi Y.S."/>
            <person name="Goo B.J."/>
            <person name="Bae J.W."/>
        </authorList>
    </citation>
    <scope>NUCLEOTIDE SEQUENCE [LARGE SCALE GENOMIC DNA]</scope>
    <source>
        <strain evidence="1 2">S2</strain>
    </source>
</reference>